<sequence length="122" mass="13154">MSRSVSDLVQGYLDSWNETDPGARQAAIEKNFTNDCTYTDPLAAVAGREGLDGFIAAVQSKYPGIVFTLGSAIDTHHDQVRFTWHAGPPGSKEPAAIGFDVAVFENGKIRHVFGFLDKAQPA</sequence>
<proteinExistence type="predicted"/>
<protein>
    <submittedName>
        <fullName evidence="2">Nuclear transport factor 2 family protein</fullName>
    </submittedName>
</protein>
<dbReference type="Proteomes" id="UP001379533">
    <property type="component" value="Chromosome"/>
</dbReference>
<keyword evidence="3" id="KW-1185">Reference proteome</keyword>
<gene>
    <name evidence="2" type="ORF">LZC95_13270</name>
</gene>
<organism evidence="2 3">
    <name type="scientific">Pendulispora brunnea</name>
    <dbReference type="NCBI Taxonomy" id="2905690"/>
    <lineage>
        <taxon>Bacteria</taxon>
        <taxon>Pseudomonadati</taxon>
        <taxon>Myxococcota</taxon>
        <taxon>Myxococcia</taxon>
        <taxon>Myxococcales</taxon>
        <taxon>Sorangiineae</taxon>
        <taxon>Pendulisporaceae</taxon>
        <taxon>Pendulispora</taxon>
    </lineage>
</organism>
<dbReference type="InterPro" id="IPR037401">
    <property type="entry name" value="SnoaL-like"/>
</dbReference>
<evidence type="ECO:0000313" key="2">
    <source>
        <dbReference type="EMBL" id="WXA97800.1"/>
    </source>
</evidence>
<dbReference type="SUPFAM" id="SSF54427">
    <property type="entry name" value="NTF2-like"/>
    <property type="match status" value="1"/>
</dbReference>
<dbReference type="RefSeq" id="WP_394848418.1">
    <property type="nucleotide sequence ID" value="NZ_CP089982.1"/>
</dbReference>
<dbReference type="Gene3D" id="3.10.450.50">
    <property type="match status" value="1"/>
</dbReference>
<reference evidence="2 3" key="1">
    <citation type="submission" date="2021-12" db="EMBL/GenBank/DDBJ databases">
        <title>Discovery of the Pendulisporaceae a myxobacterial family with distinct sporulation behavior and unique specialized metabolism.</title>
        <authorList>
            <person name="Garcia R."/>
            <person name="Popoff A."/>
            <person name="Bader C.D."/>
            <person name="Loehr J."/>
            <person name="Walesch S."/>
            <person name="Walt C."/>
            <person name="Boldt J."/>
            <person name="Bunk B."/>
            <person name="Haeckl F.J.F.P.J."/>
            <person name="Gunesch A.P."/>
            <person name="Birkelbach J."/>
            <person name="Nuebel U."/>
            <person name="Pietschmann T."/>
            <person name="Bach T."/>
            <person name="Mueller R."/>
        </authorList>
    </citation>
    <scope>NUCLEOTIDE SEQUENCE [LARGE SCALE GENOMIC DNA]</scope>
    <source>
        <strain evidence="2 3">MSr12523</strain>
    </source>
</reference>
<dbReference type="InterPro" id="IPR032710">
    <property type="entry name" value="NTF2-like_dom_sf"/>
</dbReference>
<evidence type="ECO:0000313" key="3">
    <source>
        <dbReference type="Proteomes" id="UP001379533"/>
    </source>
</evidence>
<evidence type="ECO:0000259" key="1">
    <source>
        <dbReference type="Pfam" id="PF12680"/>
    </source>
</evidence>
<dbReference type="EMBL" id="CP089982">
    <property type="protein sequence ID" value="WXA97800.1"/>
    <property type="molecule type" value="Genomic_DNA"/>
</dbReference>
<accession>A0ABZ2KGJ9</accession>
<name>A0ABZ2KGJ9_9BACT</name>
<dbReference type="Pfam" id="PF12680">
    <property type="entry name" value="SnoaL_2"/>
    <property type="match status" value="1"/>
</dbReference>
<feature type="domain" description="SnoaL-like" evidence="1">
    <location>
        <begin position="9"/>
        <end position="111"/>
    </location>
</feature>